<evidence type="ECO:0000313" key="3">
    <source>
        <dbReference type="Proteomes" id="UP001291930"/>
    </source>
</evidence>
<accession>A0ABU5JZW4</accession>
<keyword evidence="3" id="KW-1185">Reference proteome</keyword>
<reference evidence="3" key="1">
    <citation type="submission" date="2023-11" db="EMBL/GenBank/DDBJ databases">
        <title>Genome Sequence of Bacillus pseudomycoides stain BUPM19.</title>
        <authorList>
            <person name="Farhat A."/>
        </authorList>
    </citation>
    <scope>NUCLEOTIDE SEQUENCE [LARGE SCALE GENOMIC DNA]</scope>
    <source>
        <strain evidence="3">BUPM19</strain>
    </source>
</reference>
<feature type="transmembrane region" description="Helical" evidence="1">
    <location>
        <begin position="7"/>
        <end position="25"/>
    </location>
</feature>
<sequence>MNKKATIKIGTLFTLLLVVCVFYGYKSLNSCLLWDELGNLKMISSDKEVADGMYFVRGKIYSEHVTGDETFLANGYAIVNRIHKKKTKYYTQTSAPNRSLWSNGQMKVFYNNPIHIGNKELKLANKDNVSLETLFIELDSENVISTKVNDIQANTTRLADGTKRFYSFKAVENKENVVVLGQVNGKVIKELPNRYGNFVYIGSTKEQIIEGIKSKNNSNWIYFSILVVLSGISGFGFYMYGKGKWTKDVFVFTFFGRKIN</sequence>
<comment type="caution">
    <text evidence="2">The sequence shown here is derived from an EMBL/GenBank/DDBJ whole genome shotgun (WGS) entry which is preliminary data.</text>
</comment>
<protein>
    <submittedName>
        <fullName evidence="2">Uncharacterized protein</fullName>
    </submittedName>
</protein>
<dbReference type="EMBL" id="JAXOVW010000046">
    <property type="protein sequence ID" value="MDZ5609009.1"/>
    <property type="molecule type" value="Genomic_DNA"/>
</dbReference>
<proteinExistence type="predicted"/>
<dbReference type="RefSeq" id="WP_374218580.1">
    <property type="nucleotide sequence ID" value="NZ_JAXOVW010000046.1"/>
</dbReference>
<evidence type="ECO:0000256" key="1">
    <source>
        <dbReference type="SAM" id="Phobius"/>
    </source>
</evidence>
<evidence type="ECO:0000313" key="2">
    <source>
        <dbReference type="EMBL" id="MDZ5609009.1"/>
    </source>
</evidence>
<dbReference type="Proteomes" id="UP001291930">
    <property type="component" value="Unassembled WGS sequence"/>
</dbReference>
<keyword evidence="1" id="KW-0812">Transmembrane</keyword>
<organism evidence="2 3">
    <name type="scientific">Bacillus bingmayongensis</name>
    <dbReference type="NCBI Taxonomy" id="1150157"/>
    <lineage>
        <taxon>Bacteria</taxon>
        <taxon>Bacillati</taxon>
        <taxon>Bacillota</taxon>
        <taxon>Bacilli</taxon>
        <taxon>Bacillales</taxon>
        <taxon>Bacillaceae</taxon>
        <taxon>Bacillus</taxon>
    </lineage>
</organism>
<name>A0ABU5JZW4_9BACI</name>
<gene>
    <name evidence="2" type="ORF">U2I54_18535</name>
</gene>
<keyword evidence="1" id="KW-1133">Transmembrane helix</keyword>
<feature type="transmembrane region" description="Helical" evidence="1">
    <location>
        <begin position="220"/>
        <end position="240"/>
    </location>
</feature>
<keyword evidence="1" id="KW-0472">Membrane</keyword>